<dbReference type="RefSeq" id="WP_281804567.1">
    <property type="nucleotide sequence ID" value="NZ_BSEC01000001.1"/>
</dbReference>
<keyword evidence="10 15" id="KW-1133">Transmembrane helix</keyword>
<dbReference type="Pfam" id="PF00072">
    <property type="entry name" value="Response_reg"/>
    <property type="match status" value="1"/>
</dbReference>
<dbReference type="Gene3D" id="1.20.120.620">
    <property type="entry name" value="Backbone structure of the membrane domain of e. Coli histidine kinase receptor kdpd"/>
    <property type="match status" value="1"/>
</dbReference>
<dbReference type="Pfam" id="PF02518">
    <property type="entry name" value="HATPase_c"/>
    <property type="match status" value="1"/>
</dbReference>
<evidence type="ECO:0000313" key="19">
    <source>
        <dbReference type="EMBL" id="GLI94509.1"/>
    </source>
</evidence>
<dbReference type="CDD" id="cd00075">
    <property type="entry name" value="HATPase"/>
    <property type="match status" value="1"/>
</dbReference>
<evidence type="ECO:0000256" key="14">
    <source>
        <dbReference type="SAM" id="Coils"/>
    </source>
</evidence>
<sequence>MAFIRSFGGRAAGAWRYALAVLLVSAATAVRYWADGLLHSQPFPTYFIAVLFTVAVAGAGPAAFASVLSAAAAAFFFIDPRGSFLISQPVEIVRLAIFLTIGLTIAAFAQAKARAYERALNAEIELAEARAREGADARLKAREAFIAGVLDSLPHEITVISATGVVLSVNKQWTRFAVENNGSDSAVLVGANYLQSSRRAAEQGDPSAKAALEGIEALLAGERSAFEMEYPCHGPGEERWFVMHAARAECAPAAVVISHTDITERKRAVDALRQSEARFSSFMRHLPGLAWIKDLQGRYLYATDLTIRAFRTTQDALYGKTDEEIFDPLTAAQFRHHDEMALASSKGLISVETLAQDDGQIHHSVVSKFPIKNADSVPYAVGGVAIDITERVQAERQLQEATRRLQEADRRKDEFLATLAHELRNPLAPIYNAVSLLRREALEASADERHLKLLTMADRQVQHLIRLVDDLLEVSRISNGKIDLKKQETDLSDALRNAIDLANPILVERRHKLETSIPAAPLIVCGDPVRLTQIFANLLNNAANYTEPGGVVSIAVDSAGDMAVVTVRDNGVGIPADMLPRIFDLFTQVDQSARPTRSGLGIGLALVRSLVDLHGGSVEAHSDGVGRGSVFTVRLPLLPSGKSATTVEAESPAAARSSNRILVIDDDRDVADSLVILLEMLGATVEVAYSGEAGLARLQAFRPDVVLVDIGLPGIDGYETARRIRALAEGRPIRLVALTGWGENDILARARDAGFDQKLTKPASFETLQEAVAG</sequence>
<dbReference type="EC" id="2.7.13.3" evidence="3"/>
<dbReference type="PANTHER" id="PTHR43547">
    <property type="entry name" value="TWO-COMPONENT HISTIDINE KINASE"/>
    <property type="match status" value="1"/>
</dbReference>
<dbReference type="SMART" id="SM00448">
    <property type="entry name" value="REC"/>
    <property type="match status" value="1"/>
</dbReference>
<feature type="coiled-coil region" evidence="14">
    <location>
        <begin position="391"/>
        <end position="418"/>
    </location>
</feature>
<dbReference type="InterPro" id="IPR005467">
    <property type="entry name" value="His_kinase_dom"/>
</dbReference>
<dbReference type="InterPro" id="IPR038318">
    <property type="entry name" value="KdpD_sf"/>
</dbReference>
<dbReference type="GO" id="GO:0005524">
    <property type="term" value="F:ATP binding"/>
    <property type="evidence" value="ECO:0007669"/>
    <property type="project" value="UniProtKB-KW"/>
</dbReference>
<evidence type="ECO:0000256" key="12">
    <source>
        <dbReference type="ARBA" id="ARBA00023136"/>
    </source>
</evidence>
<dbReference type="NCBIfam" id="TIGR00229">
    <property type="entry name" value="sensory_box"/>
    <property type="match status" value="1"/>
</dbReference>
<evidence type="ECO:0000256" key="6">
    <source>
        <dbReference type="ARBA" id="ARBA00022692"/>
    </source>
</evidence>
<dbReference type="PRINTS" id="PR00344">
    <property type="entry name" value="BCTRLSENSOR"/>
</dbReference>
<evidence type="ECO:0000256" key="7">
    <source>
        <dbReference type="ARBA" id="ARBA00022741"/>
    </source>
</evidence>
<evidence type="ECO:0000256" key="11">
    <source>
        <dbReference type="ARBA" id="ARBA00023012"/>
    </source>
</evidence>
<dbReference type="Pfam" id="PF13493">
    <property type="entry name" value="DUF4118"/>
    <property type="match status" value="1"/>
</dbReference>
<keyword evidence="9" id="KW-0067">ATP-binding</keyword>
<keyword evidence="5" id="KW-0808">Transferase</keyword>
<dbReference type="EMBL" id="BSEC01000001">
    <property type="protein sequence ID" value="GLI94509.1"/>
    <property type="molecule type" value="Genomic_DNA"/>
</dbReference>
<dbReference type="CDD" id="cd00082">
    <property type="entry name" value="HisKA"/>
    <property type="match status" value="1"/>
</dbReference>
<evidence type="ECO:0000256" key="9">
    <source>
        <dbReference type="ARBA" id="ARBA00022840"/>
    </source>
</evidence>
<dbReference type="InterPro" id="IPR003594">
    <property type="entry name" value="HATPase_dom"/>
</dbReference>
<comment type="catalytic activity">
    <reaction evidence="1">
        <text>ATP + protein L-histidine = ADP + protein N-phospho-L-histidine.</text>
        <dbReference type="EC" id="2.7.13.3"/>
    </reaction>
</comment>
<evidence type="ECO:0000256" key="15">
    <source>
        <dbReference type="SAM" id="Phobius"/>
    </source>
</evidence>
<dbReference type="InterPro" id="IPR000700">
    <property type="entry name" value="PAS-assoc_C"/>
</dbReference>
<dbReference type="GO" id="GO:0000155">
    <property type="term" value="F:phosphorelay sensor kinase activity"/>
    <property type="evidence" value="ECO:0007669"/>
    <property type="project" value="InterPro"/>
</dbReference>
<dbReference type="PROSITE" id="PS50109">
    <property type="entry name" value="HIS_KIN"/>
    <property type="match status" value="1"/>
</dbReference>
<evidence type="ECO:0000259" key="18">
    <source>
        <dbReference type="PROSITE" id="PS50113"/>
    </source>
</evidence>
<dbReference type="AlphaFoldDB" id="A0A9W6LTL2"/>
<feature type="transmembrane region" description="Helical" evidence="15">
    <location>
        <begin position="90"/>
        <end position="109"/>
    </location>
</feature>
<keyword evidence="11" id="KW-0902">Two-component regulatory system</keyword>
<dbReference type="SMART" id="SM00388">
    <property type="entry name" value="HisKA"/>
    <property type="match status" value="1"/>
</dbReference>
<evidence type="ECO:0000256" key="4">
    <source>
        <dbReference type="ARBA" id="ARBA00022553"/>
    </source>
</evidence>
<feature type="transmembrane region" description="Helical" evidence="15">
    <location>
        <begin position="46"/>
        <end position="78"/>
    </location>
</feature>
<evidence type="ECO:0000256" key="8">
    <source>
        <dbReference type="ARBA" id="ARBA00022777"/>
    </source>
</evidence>
<dbReference type="Gene3D" id="3.30.450.20">
    <property type="entry name" value="PAS domain"/>
    <property type="match status" value="2"/>
</dbReference>
<dbReference type="Gene3D" id="3.30.565.10">
    <property type="entry name" value="Histidine kinase-like ATPase, C-terminal domain"/>
    <property type="match status" value="1"/>
</dbReference>
<name>A0A9W6LTL2_9HYPH</name>
<keyword evidence="12 15" id="KW-0472">Membrane</keyword>
<dbReference type="PROSITE" id="PS50110">
    <property type="entry name" value="RESPONSE_REGULATORY"/>
    <property type="match status" value="1"/>
</dbReference>
<feature type="domain" description="PAC" evidence="18">
    <location>
        <begin position="347"/>
        <end position="400"/>
    </location>
</feature>
<dbReference type="SUPFAM" id="SSF55874">
    <property type="entry name" value="ATPase domain of HSP90 chaperone/DNA topoisomerase II/histidine kinase"/>
    <property type="match status" value="1"/>
</dbReference>
<evidence type="ECO:0000256" key="2">
    <source>
        <dbReference type="ARBA" id="ARBA00004141"/>
    </source>
</evidence>
<gene>
    <name evidence="19" type="ORF">LMG27198_35010</name>
</gene>
<dbReference type="Gene3D" id="3.40.50.2300">
    <property type="match status" value="1"/>
</dbReference>
<keyword evidence="14" id="KW-0175">Coiled coil</keyword>
<protein>
    <recommendedName>
        <fullName evidence="3">histidine kinase</fullName>
        <ecNumber evidence="3">2.7.13.3</ecNumber>
    </recommendedName>
</protein>
<organism evidence="19 20">
    <name type="scientific">Methylocystis echinoides</name>
    <dbReference type="NCBI Taxonomy" id="29468"/>
    <lineage>
        <taxon>Bacteria</taxon>
        <taxon>Pseudomonadati</taxon>
        <taxon>Pseudomonadota</taxon>
        <taxon>Alphaproteobacteria</taxon>
        <taxon>Hyphomicrobiales</taxon>
        <taxon>Methylocystaceae</taxon>
        <taxon>Methylocystis</taxon>
    </lineage>
</organism>
<feature type="domain" description="Histidine kinase" evidence="16">
    <location>
        <begin position="418"/>
        <end position="639"/>
    </location>
</feature>
<dbReference type="CDD" id="cd17580">
    <property type="entry name" value="REC_2_DhkD-like"/>
    <property type="match status" value="1"/>
</dbReference>
<dbReference type="Proteomes" id="UP001144323">
    <property type="component" value="Unassembled WGS sequence"/>
</dbReference>
<dbReference type="InterPro" id="IPR000014">
    <property type="entry name" value="PAS"/>
</dbReference>
<keyword evidence="4 13" id="KW-0597">Phosphoprotein</keyword>
<evidence type="ECO:0000256" key="5">
    <source>
        <dbReference type="ARBA" id="ARBA00022679"/>
    </source>
</evidence>
<dbReference type="InterPro" id="IPR004358">
    <property type="entry name" value="Sig_transdc_His_kin-like_C"/>
</dbReference>
<comment type="subcellular location">
    <subcellularLocation>
        <location evidence="2">Membrane</location>
        <topology evidence="2">Multi-pass membrane protein</topology>
    </subcellularLocation>
</comment>
<dbReference type="SMART" id="SM00387">
    <property type="entry name" value="HATPase_c"/>
    <property type="match status" value="1"/>
</dbReference>
<dbReference type="PROSITE" id="PS50113">
    <property type="entry name" value="PAC"/>
    <property type="match status" value="1"/>
</dbReference>
<dbReference type="GO" id="GO:0016020">
    <property type="term" value="C:membrane"/>
    <property type="evidence" value="ECO:0007669"/>
    <property type="project" value="UniProtKB-SubCell"/>
</dbReference>
<dbReference type="FunFam" id="3.30.565.10:FF:000006">
    <property type="entry name" value="Sensor histidine kinase WalK"/>
    <property type="match status" value="1"/>
</dbReference>
<comment type="caution">
    <text evidence="19">The sequence shown here is derived from an EMBL/GenBank/DDBJ whole genome shotgun (WGS) entry which is preliminary data.</text>
</comment>
<keyword evidence="8" id="KW-0418">Kinase</keyword>
<dbReference type="Pfam" id="PF08448">
    <property type="entry name" value="PAS_4"/>
    <property type="match status" value="1"/>
</dbReference>
<evidence type="ECO:0000256" key="1">
    <source>
        <dbReference type="ARBA" id="ARBA00000085"/>
    </source>
</evidence>
<dbReference type="InterPro" id="IPR035965">
    <property type="entry name" value="PAS-like_dom_sf"/>
</dbReference>
<dbReference type="Gene3D" id="1.10.287.130">
    <property type="match status" value="1"/>
</dbReference>
<feature type="domain" description="Response regulatory" evidence="17">
    <location>
        <begin position="660"/>
        <end position="774"/>
    </location>
</feature>
<dbReference type="InterPro" id="IPR011006">
    <property type="entry name" value="CheY-like_superfamily"/>
</dbReference>
<evidence type="ECO:0000259" key="17">
    <source>
        <dbReference type="PROSITE" id="PS50110"/>
    </source>
</evidence>
<keyword evidence="7" id="KW-0547">Nucleotide-binding</keyword>
<dbReference type="SUPFAM" id="SSF47384">
    <property type="entry name" value="Homodimeric domain of signal transducing histidine kinase"/>
    <property type="match status" value="1"/>
</dbReference>
<dbReference type="SUPFAM" id="SSF52172">
    <property type="entry name" value="CheY-like"/>
    <property type="match status" value="1"/>
</dbReference>
<evidence type="ECO:0000313" key="20">
    <source>
        <dbReference type="Proteomes" id="UP001144323"/>
    </source>
</evidence>
<keyword evidence="20" id="KW-1185">Reference proteome</keyword>
<dbReference type="PANTHER" id="PTHR43547:SF2">
    <property type="entry name" value="HYBRID SIGNAL TRANSDUCTION HISTIDINE KINASE C"/>
    <property type="match status" value="1"/>
</dbReference>
<evidence type="ECO:0000256" key="13">
    <source>
        <dbReference type="PROSITE-ProRule" id="PRU00169"/>
    </source>
</evidence>
<evidence type="ECO:0000259" key="16">
    <source>
        <dbReference type="PROSITE" id="PS50109"/>
    </source>
</evidence>
<feature type="transmembrane region" description="Helical" evidence="15">
    <location>
        <begin position="14"/>
        <end position="34"/>
    </location>
</feature>
<keyword evidence="6 15" id="KW-0812">Transmembrane</keyword>
<dbReference type="InterPro" id="IPR003661">
    <property type="entry name" value="HisK_dim/P_dom"/>
</dbReference>
<evidence type="ECO:0000256" key="3">
    <source>
        <dbReference type="ARBA" id="ARBA00012438"/>
    </source>
</evidence>
<dbReference type="InterPro" id="IPR036890">
    <property type="entry name" value="HATPase_C_sf"/>
</dbReference>
<proteinExistence type="predicted"/>
<reference evidence="19" key="1">
    <citation type="journal article" date="2023" name="Int. J. Syst. Evol. Microbiol.">
        <title>Methylocystis iwaonis sp. nov., a type II methane-oxidizing bacterium from surface soil of a rice paddy field in Japan, and emended description of the genus Methylocystis (ex Whittenbury et al. 1970) Bowman et al. 1993.</title>
        <authorList>
            <person name="Kaise H."/>
            <person name="Sawadogo J.B."/>
            <person name="Alam M.S."/>
            <person name="Ueno C."/>
            <person name="Dianou D."/>
            <person name="Shinjo R."/>
            <person name="Asakawa S."/>
        </authorList>
    </citation>
    <scope>NUCLEOTIDE SEQUENCE</scope>
    <source>
        <strain evidence="19">LMG27198</strain>
    </source>
</reference>
<dbReference type="Pfam" id="PF00512">
    <property type="entry name" value="HisKA"/>
    <property type="match status" value="1"/>
</dbReference>
<evidence type="ECO:0000256" key="10">
    <source>
        <dbReference type="ARBA" id="ARBA00022989"/>
    </source>
</evidence>
<dbReference type="SUPFAM" id="SSF55785">
    <property type="entry name" value="PYP-like sensor domain (PAS domain)"/>
    <property type="match status" value="1"/>
</dbReference>
<accession>A0A9W6LTL2</accession>
<dbReference type="InterPro" id="IPR013656">
    <property type="entry name" value="PAS_4"/>
</dbReference>
<feature type="modified residue" description="4-aspartylphosphate" evidence="13">
    <location>
        <position position="709"/>
    </location>
</feature>
<dbReference type="InterPro" id="IPR025201">
    <property type="entry name" value="KdpD_TM"/>
</dbReference>
<dbReference type="InterPro" id="IPR001789">
    <property type="entry name" value="Sig_transdc_resp-reg_receiver"/>
</dbReference>
<dbReference type="InterPro" id="IPR036097">
    <property type="entry name" value="HisK_dim/P_sf"/>
</dbReference>